<dbReference type="EMBL" id="JAUTBA010000001">
    <property type="protein sequence ID" value="MDQ1148158.1"/>
    <property type="molecule type" value="Genomic_DNA"/>
</dbReference>
<feature type="transmembrane region" description="Helical" evidence="1">
    <location>
        <begin position="65"/>
        <end position="93"/>
    </location>
</feature>
<sequence length="354" mass="41581">MKFYIKHFSGTISEGGAVRNHAFYRHFSSYANVKIVNIASVHIFKRFINTFNFILYFSFKRNHHIYMHLGAIFVLFPTFLFRLGLGQVVFYFLDRLSKRHVLQIEVNDLPFEQNRDLELPNLPFIQSFQKRLFSFKRVGYDFASHSMRDYAIKMYNLRSDQCKVLLNGAAKLERFDLHVYDELLKRCPGKLRYVYVGSMNKGRQIEDLIHIFEQSNHILYLLGTGGDWIEQTLRLKGIDNIFYLGSFSDSVALQISSLCDVGVIPYDESRLYYNICYPTKVSFYLAAGLPILSTPLKETQYVLQNKDVAQFLPIACWNEFVSNTKIDDVDVLKQNVLRYRPQFYWDSILKDLNF</sequence>
<evidence type="ECO:0000313" key="3">
    <source>
        <dbReference type="Proteomes" id="UP001244640"/>
    </source>
</evidence>
<keyword evidence="3" id="KW-1185">Reference proteome</keyword>
<keyword evidence="1" id="KW-0472">Membrane</keyword>
<protein>
    <submittedName>
        <fullName evidence="2">Uncharacterized protein</fullName>
    </submittedName>
</protein>
<proteinExistence type="predicted"/>
<name>A0ABU0TZM2_9SPHI</name>
<dbReference type="RefSeq" id="WP_307184286.1">
    <property type="nucleotide sequence ID" value="NZ_JAUTBA010000001.1"/>
</dbReference>
<evidence type="ECO:0000256" key="1">
    <source>
        <dbReference type="SAM" id="Phobius"/>
    </source>
</evidence>
<organism evidence="2 3">
    <name type="scientific">Sphingobacterium zeae</name>
    <dbReference type="NCBI Taxonomy" id="1776859"/>
    <lineage>
        <taxon>Bacteria</taxon>
        <taxon>Pseudomonadati</taxon>
        <taxon>Bacteroidota</taxon>
        <taxon>Sphingobacteriia</taxon>
        <taxon>Sphingobacteriales</taxon>
        <taxon>Sphingobacteriaceae</taxon>
        <taxon>Sphingobacterium</taxon>
    </lineage>
</organism>
<dbReference type="SUPFAM" id="SSF53756">
    <property type="entry name" value="UDP-Glycosyltransferase/glycogen phosphorylase"/>
    <property type="match status" value="1"/>
</dbReference>
<keyword evidence="1" id="KW-1133">Transmembrane helix</keyword>
<gene>
    <name evidence="2" type="ORF">QE382_000142</name>
</gene>
<comment type="caution">
    <text evidence="2">The sequence shown here is derived from an EMBL/GenBank/DDBJ whole genome shotgun (WGS) entry which is preliminary data.</text>
</comment>
<accession>A0ABU0TZM2</accession>
<reference evidence="2 3" key="1">
    <citation type="submission" date="2023-07" db="EMBL/GenBank/DDBJ databases">
        <title>Functional and genomic diversity of the sorghum phyllosphere microbiome.</title>
        <authorList>
            <person name="Shade A."/>
        </authorList>
    </citation>
    <scope>NUCLEOTIDE SEQUENCE [LARGE SCALE GENOMIC DNA]</scope>
    <source>
        <strain evidence="2 3">SORGH_AS_0892</strain>
    </source>
</reference>
<dbReference type="Gene3D" id="3.40.50.2000">
    <property type="entry name" value="Glycogen Phosphorylase B"/>
    <property type="match status" value="1"/>
</dbReference>
<evidence type="ECO:0000313" key="2">
    <source>
        <dbReference type="EMBL" id="MDQ1148158.1"/>
    </source>
</evidence>
<dbReference type="Proteomes" id="UP001244640">
    <property type="component" value="Unassembled WGS sequence"/>
</dbReference>
<keyword evidence="1" id="KW-0812">Transmembrane</keyword>